<evidence type="ECO:0000313" key="5">
    <source>
        <dbReference type="Proteomes" id="UP000315496"/>
    </source>
</evidence>
<accession>A0A4Z1SQS2</accession>
<dbReference type="Proteomes" id="UP000315496">
    <property type="component" value="Chromosome 2"/>
</dbReference>
<dbReference type="InterPro" id="IPR056550">
    <property type="entry name" value="NOL10_2nd"/>
</dbReference>
<gene>
    <name evidence="4" type="ORF">GMRT_10042</name>
</gene>
<dbReference type="AlphaFoldDB" id="A0A4Z1SQS2"/>
<dbReference type="Gene3D" id="2.130.10.10">
    <property type="entry name" value="YVTN repeat-like/Quinoprotein amine dehydrogenase"/>
    <property type="match status" value="1"/>
</dbReference>
<evidence type="ECO:0000256" key="1">
    <source>
        <dbReference type="SAM" id="MobiDB-lite"/>
    </source>
</evidence>
<dbReference type="Pfam" id="PF23098">
    <property type="entry name" value="Beta-prop_NOL10_N"/>
    <property type="match status" value="1"/>
</dbReference>
<proteinExistence type="predicted"/>
<feature type="region of interest" description="Disordered" evidence="1">
    <location>
        <begin position="430"/>
        <end position="473"/>
    </location>
</feature>
<dbReference type="InterPro" id="IPR040382">
    <property type="entry name" value="NOL10/Enp2"/>
</dbReference>
<dbReference type="PANTHER" id="PTHR14927">
    <property type="entry name" value="NUCLEOLAR PROTEIN 10"/>
    <property type="match status" value="1"/>
</dbReference>
<organism evidence="4 5">
    <name type="scientific">Giardia muris</name>
    <dbReference type="NCBI Taxonomy" id="5742"/>
    <lineage>
        <taxon>Eukaryota</taxon>
        <taxon>Metamonada</taxon>
        <taxon>Diplomonadida</taxon>
        <taxon>Hexamitidae</taxon>
        <taxon>Giardiinae</taxon>
        <taxon>Giardia</taxon>
    </lineage>
</organism>
<dbReference type="PANTHER" id="PTHR14927:SF0">
    <property type="entry name" value="NUCLEOLAR PROTEIN 10"/>
    <property type="match status" value="1"/>
</dbReference>
<dbReference type="InterPro" id="IPR015943">
    <property type="entry name" value="WD40/YVTN_repeat-like_dom_sf"/>
</dbReference>
<evidence type="ECO:0000259" key="2">
    <source>
        <dbReference type="Pfam" id="PF23097"/>
    </source>
</evidence>
<protein>
    <submittedName>
        <fullName evidence="4">Glycine-rich protein</fullName>
    </submittedName>
</protein>
<dbReference type="InterPro" id="IPR056551">
    <property type="entry name" value="Beta-prop_NOL10_N"/>
</dbReference>
<sequence length="473" mass="52812">MLSITTSINDVKVYNVTPGKSVPSFLSKKEQQRLQESKDDQPHLDIIQELAFPTLSTKARFSPDGRYLGAIGCYPPMLRLYDLNQTALKVQRNTCSEIIDFQFLSSDYQLIALIEGDRNVEFHNKGGHVCKLRVPRTPRCTAFDPHTPQLVIGGIGPDIYRIDLQEGRFRTTWTLPQKLDSEGFGINALAYSLDTCLTFAVDPISLTVYDARTRGGIVSAIQLPDEGTAIAVDATGLRVAVGLATSDILLYDIRSAVPLQTFTHHSDLPIHSLEFHISHSTKTLLSADSRSIRMFRYETIGEERNGSLFCTIEPEVTMNSFVTFPGSGLILVPSEDMSVGAFYVPELGPAPTFAAFLDNLAAELGRATQHSAYEDFYFISREELSSLNLESLIDSPLCVPYMHGYYIGKALYNRARVVMNPEEYKELPVKEQKEAIGTRPKIREKKNQSKQTSQTKPTQEKVSSHDNILDLFT</sequence>
<reference evidence="4 5" key="1">
    <citation type="submission" date="2019-05" db="EMBL/GenBank/DDBJ databases">
        <title>The compact genome of Giardia muris reveals important steps in the evolution of intestinal protozoan parasites.</title>
        <authorList>
            <person name="Xu F."/>
            <person name="Jimenez-Gonzalez A."/>
            <person name="Einarsson E."/>
            <person name="Astvaldsson A."/>
            <person name="Peirasmaki D."/>
            <person name="Eckmann L."/>
            <person name="Andersson J.O."/>
            <person name="Svard S.G."/>
            <person name="Jerlstrom-Hultqvist J."/>
        </authorList>
    </citation>
    <scope>NUCLEOTIDE SEQUENCE [LARGE SCALE GENOMIC DNA]</scope>
    <source>
        <strain evidence="4 5">Roberts-Thomson</strain>
    </source>
</reference>
<feature type="compositionally biased region" description="Basic and acidic residues" evidence="1">
    <location>
        <begin position="458"/>
        <end position="473"/>
    </location>
</feature>
<evidence type="ECO:0000259" key="3">
    <source>
        <dbReference type="Pfam" id="PF23098"/>
    </source>
</evidence>
<dbReference type="OrthoDB" id="273340at2759"/>
<dbReference type="GO" id="GO:0030686">
    <property type="term" value="C:90S preribosome"/>
    <property type="evidence" value="ECO:0007669"/>
    <property type="project" value="TreeGrafter"/>
</dbReference>
<feature type="domain" description="Nucleolar protein 10-like second" evidence="2">
    <location>
        <begin position="373"/>
        <end position="420"/>
    </location>
</feature>
<keyword evidence="5" id="KW-1185">Reference proteome</keyword>
<comment type="caution">
    <text evidence="4">The sequence shown here is derived from an EMBL/GenBank/DDBJ whole genome shotgun (WGS) entry which is preliminary data.</text>
</comment>
<dbReference type="GO" id="GO:0000462">
    <property type="term" value="P:maturation of SSU-rRNA from tricistronic rRNA transcript (SSU-rRNA, 5.8S rRNA, LSU-rRNA)"/>
    <property type="evidence" value="ECO:0007669"/>
    <property type="project" value="TreeGrafter"/>
</dbReference>
<dbReference type="VEuPathDB" id="GiardiaDB:GMRT_10042"/>
<feature type="domain" description="Nucleolar protein 10-like N-terminal" evidence="3">
    <location>
        <begin position="9"/>
        <end position="365"/>
    </location>
</feature>
<dbReference type="EMBL" id="VDLU01000002">
    <property type="protein sequence ID" value="TNJ28040.1"/>
    <property type="molecule type" value="Genomic_DNA"/>
</dbReference>
<dbReference type="SUPFAM" id="SSF101908">
    <property type="entry name" value="Putative isomerase YbhE"/>
    <property type="match status" value="1"/>
</dbReference>
<name>A0A4Z1SQS2_GIAMU</name>
<dbReference type="Pfam" id="PF23097">
    <property type="entry name" value="NOL10_2nd"/>
    <property type="match status" value="1"/>
</dbReference>
<dbReference type="GO" id="GO:0032040">
    <property type="term" value="C:small-subunit processome"/>
    <property type="evidence" value="ECO:0007669"/>
    <property type="project" value="TreeGrafter"/>
</dbReference>
<evidence type="ECO:0000313" key="4">
    <source>
        <dbReference type="EMBL" id="TNJ28040.1"/>
    </source>
</evidence>